<evidence type="ECO:0000256" key="10">
    <source>
        <dbReference type="PIRNR" id="PIRNR003097"/>
    </source>
</evidence>
<dbReference type="EMBL" id="CP049886">
    <property type="protein sequence ID" value="QIL46546.1"/>
    <property type="molecule type" value="Genomic_DNA"/>
</dbReference>
<dbReference type="Proteomes" id="UP000500890">
    <property type="component" value="Chromosome"/>
</dbReference>
<accession>A0A6G8ANG9</accession>
<dbReference type="InterPro" id="IPR003838">
    <property type="entry name" value="ABC3_permease_C"/>
</dbReference>
<organism evidence="14 15">
    <name type="scientific">Vagococcus coleopterorum</name>
    <dbReference type="NCBI Taxonomy" id="2714946"/>
    <lineage>
        <taxon>Bacteria</taxon>
        <taxon>Bacillati</taxon>
        <taxon>Bacillota</taxon>
        <taxon>Bacilli</taxon>
        <taxon>Lactobacillales</taxon>
        <taxon>Enterococcaceae</taxon>
        <taxon>Vagococcus</taxon>
    </lineage>
</organism>
<comment type="similarity">
    <text evidence="2 10">Belongs to the ABC-4 integral membrane protein family. FtsX subfamily.</text>
</comment>
<evidence type="ECO:0000256" key="11">
    <source>
        <dbReference type="SAM" id="Phobius"/>
    </source>
</evidence>
<keyword evidence="15" id="KW-1185">Reference proteome</keyword>
<evidence type="ECO:0000256" key="5">
    <source>
        <dbReference type="ARBA" id="ARBA00022618"/>
    </source>
</evidence>
<feature type="domain" description="ABC3 transporter permease C-terminal" evidence="12">
    <location>
        <begin position="177"/>
        <end position="298"/>
    </location>
</feature>
<feature type="transmembrane region" description="Helical" evidence="11">
    <location>
        <begin position="269"/>
        <end position="290"/>
    </location>
</feature>
<evidence type="ECO:0000313" key="15">
    <source>
        <dbReference type="Proteomes" id="UP000500890"/>
    </source>
</evidence>
<reference evidence="14 15" key="1">
    <citation type="submission" date="2020-03" db="EMBL/GenBank/DDBJ databases">
        <title>Vagococcus sp. nov., isolated from beetles.</title>
        <authorList>
            <person name="Hyun D.-W."/>
            <person name="Bae J.-W."/>
        </authorList>
    </citation>
    <scope>NUCLEOTIDE SEQUENCE [LARGE SCALE GENOMIC DNA]</scope>
    <source>
        <strain evidence="14 15">HDW17A</strain>
    </source>
</reference>
<evidence type="ECO:0000256" key="3">
    <source>
        <dbReference type="ARBA" id="ARBA00021907"/>
    </source>
</evidence>
<keyword evidence="9 10" id="KW-0131">Cell cycle</keyword>
<evidence type="ECO:0000259" key="13">
    <source>
        <dbReference type="Pfam" id="PF18075"/>
    </source>
</evidence>
<feature type="transmembrane region" description="Helical" evidence="11">
    <location>
        <begin position="174"/>
        <end position="199"/>
    </location>
</feature>
<evidence type="ECO:0000256" key="4">
    <source>
        <dbReference type="ARBA" id="ARBA00022475"/>
    </source>
</evidence>
<dbReference type="Pfam" id="PF02687">
    <property type="entry name" value="FtsX"/>
    <property type="match status" value="1"/>
</dbReference>
<dbReference type="GO" id="GO:0005886">
    <property type="term" value="C:plasma membrane"/>
    <property type="evidence" value="ECO:0007669"/>
    <property type="project" value="UniProtKB-SubCell"/>
</dbReference>
<dbReference type="InterPro" id="IPR040690">
    <property type="entry name" value="FtsX_ECD"/>
</dbReference>
<feature type="transmembrane region" description="Helical" evidence="11">
    <location>
        <begin position="21"/>
        <end position="45"/>
    </location>
</feature>
<dbReference type="Gene3D" id="3.30.70.3040">
    <property type="match status" value="1"/>
</dbReference>
<dbReference type="PANTHER" id="PTHR47755">
    <property type="entry name" value="CELL DIVISION PROTEIN FTSX"/>
    <property type="match status" value="1"/>
</dbReference>
<dbReference type="RefSeq" id="WP_166007934.1">
    <property type="nucleotide sequence ID" value="NZ_CP049886.1"/>
</dbReference>
<proteinExistence type="inferred from homology"/>
<feature type="domain" description="FtsX extracellular" evidence="13">
    <location>
        <begin position="58"/>
        <end position="153"/>
    </location>
</feature>
<dbReference type="NCBIfam" id="NF038347">
    <property type="entry name" value="FtsX_Gpos"/>
    <property type="match status" value="1"/>
</dbReference>
<comment type="subcellular location">
    <subcellularLocation>
        <location evidence="1">Cell membrane</location>
        <topology evidence="1">Multi-pass membrane protein</topology>
    </subcellularLocation>
</comment>
<comment type="function">
    <text evidence="10">Part of the ABC transporter FtsEX involved in asymmetric cellular division facilitating the initiation of sporulation.</text>
</comment>
<evidence type="ECO:0000256" key="1">
    <source>
        <dbReference type="ARBA" id="ARBA00004651"/>
    </source>
</evidence>
<dbReference type="AlphaFoldDB" id="A0A6G8ANG9"/>
<evidence type="ECO:0000256" key="6">
    <source>
        <dbReference type="ARBA" id="ARBA00022692"/>
    </source>
</evidence>
<keyword evidence="4 10" id="KW-1003">Cell membrane</keyword>
<evidence type="ECO:0000256" key="9">
    <source>
        <dbReference type="ARBA" id="ARBA00023306"/>
    </source>
</evidence>
<keyword evidence="7 11" id="KW-1133">Transmembrane helix</keyword>
<evidence type="ECO:0000259" key="12">
    <source>
        <dbReference type="Pfam" id="PF02687"/>
    </source>
</evidence>
<dbReference type="GO" id="GO:0051301">
    <property type="term" value="P:cell division"/>
    <property type="evidence" value="ECO:0007669"/>
    <property type="project" value="UniProtKB-KW"/>
</dbReference>
<evidence type="ECO:0000256" key="7">
    <source>
        <dbReference type="ARBA" id="ARBA00022989"/>
    </source>
</evidence>
<dbReference type="PANTHER" id="PTHR47755:SF1">
    <property type="entry name" value="CELL DIVISION PROTEIN FTSX"/>
    <property type="match status" value="1"/>
</dbReference>
<keyword evidence="6 11" id="KW-0812">Transmembrane</keyword>
<evidence type="ECO:0000313" key="14">
    <source>
        <dbReference type="EMBL" id="QIL46546.1"/>
    </source>
</evidence>
<dbReference type="KEGG" id="vah:G7081_05385"/>
<dbReference type="Pfam" id="PF18075">
    <property type="entry name" value="FtsX_ECD"/>
    <property type="match status" value="1"/>
</dbReference>
<keyword evidence="5 10" id="KW-0132">Cell division</keyword>
<evidence type="ECO:0000256" key="2">
    <source>
        <dbReference type="ARBA" id="ARBA00007379"/>
    </source>
</evidence>
<dbReference type="InterPro" id="IPR004513">
    <property type="entry name" value="FtsX"/>
</dbReference>
<sequence>MIRGFFRHIGESLKSLKRNGWMTLASVSAVTVTLILVGAFLAAMLNVNKLSKDIENAVDVSVFVNIGTSDKDRDVLETELYKIPGVVSKEKEGIRLSGKDEQLKKLIEDLGPTWKLFDKDNNPLYDVFVVKAETPEQTKDIQRAAAELPNVKKADYGGVSSDNIFKISSFVRKWGLIATIVLLFIAIFLISNTIRITIISRKREIQIMRLVGAKNGFIRWPFFIEGAWIGLLGAIIPVIAMYFGYRKMFNLSKQLFVSSNFSLYPTAELLPKVCLGMLVLGVAIGSLGSIMSMRKFLKV</sequence>
<protein>
    <recommendedName>
        <fullName evidence="3 10">Cell division protein FtsX</fullName>
    </recommendedName>
</protein>
<evidence type="ECO:0000256" key="8">
    <source>
        <dbReference type="ARBA" id="ARBA00023136"/>
    </source>
</evidence>
<keyword evidence="8 10" id="KW-0472">Membrane</keyword>
<dbReference type="InterPro" id="IPR058204">
    <property type="entry name" value="FtsX_firmicutes-type"/>
</dbReference>
<gene>
    <name evidence="14" type="ORF">G7081_05385</name>
</gene>
<name>A0A6G8ANG9_9ENTE</name>
<feature type="transmembrane region" description="Helical" evidence="11">
    <location>
        <begin position="220"/>
        <end position="245"/>
    </location>
</feature>
<dbReference type="PIRSF" id="PIRSF003097">
    <property type="entry name" value="FtsX"/>
    <property type="match status" value="1"/>
</dbReference>